<reference evidence="3" key="1">
    <citation type="submission" date="2022-11" db="EMBL/GenBank/DDBJ databases">
        <authorList>
            <person name="Scott C."/>
            <person name="Bruce N."/>
        </authorList>
    </citation>
    <scope>NUCLEOTIDE SEQUENCE</scope>
</reference>
<dbReference type="AlphaFoldDB" id="A0A9P1MB17"/>
<dbReference type="Proteomes" id="UP000838763">
    <property type="component" value="Unassembled WGS sequence"/>
</dbReference>
<feature type="region of interest" description="Disordered" evidence="2">
    <location>
        <begin position="1"/>
        <end position="20"/>
    </location>
</feature>
<evidence type="ECO:0000313" key="3">
    <source>
        <dbReference type="EMBL" id="CAI4216355.1"/>
    </source>
</evidence>
<evidence type="ECO:0000313" key="4">
    <source>
        <dbReference type="Proteomes" id="UP000838763"/>
    </source>
</evidence>
<accession>A0A9P1MB17</accession>
<sequence>MPTKRAAHKRESPYETEGPEDILMNAQQKMSELRVNLARRQAALADKHVKALERAKERIRSRFQEKQREMVRAQQDALAEWKEAVTELITIEKEIQERIRVLQKECMHFTQLLKIVVEGRKQEAVDLNLKQPREEAGASLQRQT</sequence>
<comment type="caution">
    <text evidence="3">The sequence shown here is derived from an EMBL/GenBank/DDBJ whole genome shotgun (WGS) entry which is preliminary data.</text>
</comment>
<protein>
    <submittedName>
        <fullName evidence="3">Uncharacterized protein</fullName>
    </submittedName>
</protein>
<proteinExistence type="predicted"/>
<evidence type="ECO:0000256" key="1">
    <source>
        <dbReference type="SAM" id="Coils"/>
    </source>
</evidence>
<dbReference type="OrthoDB" id="10446626at2759"/>
<organism evidence="3 4">
    <name type="scientific">Parascedosporium putredinis</name>
    <dbReference type="NCBI Taxonomy" id="1442378"/>
    <lineage>
        <taxon>Eukaryota</taxon>
        <taxon>Fungi</taxon>
        <taxon>Dikarya</taxon>
        <taxon>Ascomycota</taxon>
        <taxon>Pezizomycotina</taxon>
        <taxon>Sordariomycetes</taxon>
        <taxon>Hypocreomycetidae</taxon>
        <taxon>Microascales</taxon>
        <taxon>Microascaceae</taxon>
        <taxon>Parascedosporium</taxon>
    </lineage>
</organism>
<keyword evidence="4" id="KW-1185">Reference proteome</keyword>
<gene>
    <name evidence="3" type="ORF">PPNO1_LOCUS6012</name>
</gene>
<keyword evidence="1" id="KW-0175">Coiled coil</keyword>
<feature type="coiled-coil region" evidence="1">
    <location>
        <begin position="23"/>
        <end position="76"/>
    </location>
</feature>
<name>A0A9P1MB17_9PEZI</name>
<dbReference type="EMBL" id="CALLCH030000015">
    <property type="protein sequence ID" value="CAI4216355.1"/>
    <property type="molecule type" value="Genomic_DNA"/>
</dbReference>
<evidence type="ECO:0000256" key="2">
    <source>
        <dbReference type="SAM" id="MobiDB-lite"/>
    </source>
</evidence>